<dbReference type="AlphaFoldDB" id="A0A0F9IJ61"/>
<proteinExistence type="predicted"/>
<comment type="caution">
    <text evidence="1">The sequence shown here is derived from an EMBL/GenBank/DDBJ whole genome shotgun (WGS) entry which is preliminary data.</text>
</comment>
<accession>A0A0F9IJ61</accession>
<dbReference type="EMBL" id="LAZR01012284">
    <property type="protein sequence ID" value="KKM27641.1"/>
    <property type="molecule type" value="Genomic_DNA"/>
</dbReference>
<evidence type="ECO:0000313" key="1">
    <source>
        <dbReference type="EMBL" id="KKM27641.1"/>
    </source>
</evidence>
<gene>
    <name evidence="1" type="ORF">LCGC14_1572670</name>
</gene>
<organism evidence="1">
    <name type="scientific">marine sediment metagenome</name>
    <dbReference type="NCBI Taxonomy" id="412755"/>
    <lineage>
        <taxon>unclassified sequences</taxon>
        <taxon>metagenomes</taxon>
        <taxon>ecological metagenomes</taxon>
    </lineage>
</organism>
<protein>
    <submittedName>
        <fullName evidence="1">Uncharacterized protein</fullName>
    </submittedName>
</protein>
<reference evidence="1" key="1">
    <citation type="journal article" date="2015" name="Nature">
        <title>Complex archaea that bridge the gap between prokaryotes and eukaryotes.</title>
        <authorList>
            <person name="Spang A."/>
            <person name="Saw J.H."/>
            <person name="Jorgensen S.L."/>
            <person name="Zaremba-Niedzwiedzka K."/>
            <person name="Martijn J."/>
            <person name="Lind A.E."/>
            <person name="van Eijk R."/>
            <person name="Schleper C."/>
            <person name="Guy L."/>
            <person name="Ettema T.J."/>
        </authorList>
    </citation>
    <scope>NUCLEOTIDE SEQUENCE</scope>
</reference>
<sequence>MNAKELKKLRREMREYVDQICKFPLWNKLLWCRFVLTHKECRV</sequence>
<name>A0A0F9IJ61_9ZZZZ</name>